<dbReference type="PANTHER" id="PTHR10071">
    <property type="entry name" value="TRANSCRIPTION FACTOR GATA FAMILY MEMBER"/>
    <property type="match status" value="1"/>
</dbReference>
<evidence type="ECO:0000256" key="4">
    <source>
        <dbReference type="ARBA" id="ARBA00022833"/>
    </source>
</evidence>
<keyword evidence="3 6" id="KW-0863">Zinc-finger</keyword>
<feature type="region of interest" description="Disordered" evidence="8">
    <location>
        <begin position="229"/>
        <end position="265"/>
    </location>
</feature>
<dbReference type="GO" id="GO:0000978">
    <property type="term" value="F:RNA polymerase II cis-regulatory region sequence-specific DNA binding"/>
    <property type="evidence" value="ECO:0007669"/>
    <property type="project" value="TreeGrafter"/>
</dbReference>
<feature type="region of interest" description="Disordered" evidence="8">
    <location>
        <begin position="1"/>
        <end position="21"/>
    </location>
</feature>
<evidence type="ECO:0000259" key="9">
    <source>
        <dbReference type="PROSITE" id="PS50114"/>
    </source>
</evidence>
<dbReference type="InterPro" id="IPR028058">
    <property type="entry name" value="Fis1_TPR_N"/>
</dbReference>
<gene>
    <name evidence="10" type="ORF">DEBURN_LOCUS7398</name>
</gene>
<feature type="repeat" description="TPR" evidence="7">
    <location>
        <begin position="442"/>
        <end position="475"/>
    </location>
</feature>
<feature type="compositionally biased region" description="Low complexity" evidence="8">
    <location>
        <begin position="232"/>
        <end position="260"/>
    </location>
</feature>
<evidence type="ECO:0000256" key="8">
    <source>
        <dbReference type="SAM" id="MobiDB-lite"/>
    </source>
</evidence>
<dbReference type="Proteomes" id="UP000789706">
    <property type="component" value="Unassembled WGS sequence"/>
</dbReference>
<dbReference type="PROSITE" id="PS50114">
    <property type="entry name" value="GATA_ZN_FINGER_2"/>
    <property type="match status" value="2"/>
</dbReference>
<dbReference type="GO" id="GO:0000981">
    <property type="term" value="F:DNA-binding transcription factor activity, RNA polymerase II-specific"/>
    <property type="evidence" value="ECO:0007669"/>
    <property type="project" value="TreeGrafter"/>
</dbReference>
<comment type="subcellular location">
    <subcellularLocation>
        <location evidence="1">Nucleus</location>
    </subcellularLocation>
</comment>
<dbReference type="InterPro" id="IPR033745">
    <property type="entry name" value="Fis1_cytosol"/>
</dbReference>
<keyword evidence="4" id="KW-0862">Zinc</keyword>
<name>A0A9N9B8C5_9GLOM</name>
<evidence type="ECO:0000256" key="2">
    <source>
        <dbReference type="ARBA" id="ARBA00022723"/>
    </source>
</evidence>
<dbReference type="FunFam" id="3.30.50.10:FF:000007">
    <property type="entry name" value="Nitrogen regulatory AreA, N-terminal"/>
    <property type="match status" value="1"/>
</dbReference>
<evidence type="ECO:0000256" key="7">
    <source>
        <dbReference type="PROSITE-ProRule" id="PRU00339"/>
    </source>
</evidence>
<dbReference type="Pfam" id="PF14852">
    <property type="entry name" value="Fis1_TPR_N"/>
    <property type="match status" value="1"/>
</dbReference>
<dbReference type="PROSITE" id="PS50005">
    <property type="entry name" value="TPR"/>
    <property type="match status" value="1"/>
</dbReference>
<dbReference type="GO" id="GO:0008270">
    <property type="term" value="F:zinc ion binding"/>
    <property type="evidence" value="ECO:0007669"/>
    <property type="project" value="UniProtKB-KW"/>
</dbReference>
<keyword evidence="5" id="KW-0539">Nucleus</keyword>
<dbReference type="EMBL" id="CAJVPK010000887">
    <property type="protein sequence ID" value="CAG8557150.1"/>
    <property type="molecule type" value="Genomic_DNA"/>
</dbReference>
<evidence type="ECO:0000256" key="6">
    <source>
        <dbReference type="PROSITE-ProRule" id="PRU00094"/>
    </source>
</evidence>
<dbReference type="PROSITE" id="PS00344">
    <property type="entry name" value="GATA_ZN_FINGER_1"/>
    <property type="match status" value="2"/>
</dbReference>
<dbReference type="InterPro" id="IPR013088">
    <property type="entry name" value="Znf_NHR/GATA"/>
</dbReference>
<dbReference type="CDD" id="cd00202">
    <property type="entry name" value="ZnF_GATA"/>
    <property type="match status" value="2"/>
</dbReference>
<dbReference type="CDD" id="cd12212">
    <property type="entry name" value="Fis1"/>
    <property type="match status" value="1"/>
</dbReference>
<keyword evidence="11" id="KW-1185">Reference proteome</keyword>
<dbReference type="SMART" id="SM00401">
    <property type="entry name" value="ZnF_GATA"/>
    <property type="match status" value="2"/>
</dbReference>
<keyword evidence="7" id="KW-0802">TPR repeat</keyword>
<evidence type="ECO:0000256" key="1">
    <source>
        <dbReference type="ARBA" id="ARBA00004123"/>
    </source>
</evidence>
<dbReference type="PANTHER" id="PTHR10071:SF281">
    <property type="entry name" value="BOX A-BINDING FACTOR-RELATED"/>
    <property type="match status" value="1"/>
</dbReference>
<proteinExistence type="predicted"/>
<feature type="compositionally biased region" description="Low complexity" evidence="8">
    <location>
        <begin position="1"/>
        <end position="14"/>
    </location>
</feature>
<sequence length="521" mass="57438">MTSLSRKGSSGSLSPRCKTEGHGVSATVCANCETTTTPLWRRAPNGETICNACGLYLKARNTVRPPWLKRNSIKKATPIIPEAPENLNNGGTCPGDGHCDGTGGSDSCNGCPAYNQHQVNRQTLICTNCGTNTTPLWRRDETGNTICNACGLYFKLHNVHRPVTMKRSVIKRRKPSTSGSERGYISSEDEICSIEDLSSPISRKRKECKFSFIKDVSWELRLSPVHYTSGNSASPALSTSSLSTSPNSSSSISSLLNPTTPQLPPINSMSNVITSNDMSTNNVMELNLHRHSRHSSPQLTQNVVHPMITPPLTTATSPINSAPITNADPNLTQEVLQAHRQELQREVSHLSMLLNRTTAILVDLDQAMASAASLSKVNQKSSLSHEELNVLKRQFEREGNDVTTQTKFNYAWGLIKSKKKPEQQLGVRLFAEIFQESRERRRECLYYLALGHYKLGEYTRAKEFNNQLLEKEPNNMQGQSLKQLIENKLNKEGIVGVAIAVVAIAVDSSRFLVTVSNSQVC</sequence>
<dbReference type="GO" id="GO:0005634">
    <property type="term" value="C:nucleus"/>
    <property type="evidence" value="ECO:0007669"/>
    <property type="project" value="UniProtKB-SubCell"/>
</dbReference>
<evidence type="ECO:0000313" key="11">
    <source>
        <dbReference type="Proteomes" id="UP000789706"/>
    </source>
</evidence>
<dbReference type="Gene3D" id="3.30.50.10">
    <property type="entry name" value="Erythroid Transcription Factor GATA-1, subunit A"/>
    <property type="match status" value="2"/>
</dbReference>
<dbReference type="InterPro" id="IPR011990">
    <property type="entry name" value="TPR-like_helical_dom_sf"/>
</dbReference>
<dbReference type="GO" id="GO:0000122">
    <property type="term" value="P:negative regulation of transcription by RNA polymerase II"/>
    <property type="evidence" value="ECO:0007669"/>
    <property type="project" value="TreeGrafter"/>
</dbReference>
<organism evidence="10 11">
    <name type="scientific">Diversispora eburnea</name>
    <dbReference type="NCBI Taxonomy" id="1213867"/>
    <lineage>
        <taxon>Eukaryota</taxon>
        <taxon>Fungi</taxon>
        <taxon>Fungi incertae sedis</taxon>
        <taxon>Mucoromycota</taxon>
        <taxon>Glomeromycotina</taxon>
        <taxon>Glomeromycetes</taxon>
        <taxon>Diversisporales</taxon>
        <taxon>Diversisporaceae</taxon>
        <taxon>Diversispora</taxon>
    </lineage>
</organism>
<accession>A0A9N9B8C5</accession>
<dbReference type="InterPro" id="IPR039355">
    <property type="entry name" value="Transcription_factor_GATA"/>
</dbReference>
<protein>
    <submittedName>
        <fullName evidence="10">11335_t:CDS:1</fullName>
    </submittedName>
</protein>
<dbReference type="OrthoDB" id="515401at2759"/>
<dbReference type="SUPFAM" id="SSF57716">
    <property type="entry name" value="Glucocorticoid receptor-like (DNA-binding domain)"/>
    <property type="match status" value="2"/>
</dbReference>
<keyword evidence="2" id="KW-0479">Metal-binding</keyword>
<dbReference type="Pfam" id="PF14853">
    <property type="entry name" value="Fis1_TPR_C"/>
    <property type="match status" value="1"/>
</dbReference>
<dbReference type="SUPFAM" id="SSF48452">
    <property type="entry name" value="TPR-like"/>
    <property type="match status" value="1"/>
</dbReference>
<comment type="caution">
    <text evidence="10">The sequence shown here is derived from an EMBL/GenBank/DDBJ whole genome shotgun (WGS) entry which is preliminary data.</text>
</comment>
<dbReference type="GO" id="GO:0045944">
    <property type="term" value="P:positive regulation of transcription by RNA polymerase II"/>
    <property type="evidence" value="ECO:0007669"/>
    <property type="project" value="TreeGrafter"/>
</dbReference>
<dbReference type="InterPro" id="IPR000679">
    <property type="entry name" value="Znf_GATA"/>
</dbReference>
<evidence type="ECO:0000256" key="3">
    <source>
        <dbReference type="ARBA" id="ARBA00022771"/>
    </source>
</evidence>
<dbReference type="AlphaFoldDB" id="A0A9N9B8C5"/>
<feature type="domain" description="GATA-type" evidence="9">
    <location>
        <begin position="120"/>
        <end position="173"/>
    </location>
</feature>
<dbReference type="Pfam" id="PF00320">
    <property type="entry name" value="GATA"/>
    <property type="match status" value="2"/>
</dbReference>
<feature type="domain" description="GATA-type" evidence="9">
    <location>
        <begin position="23"/>
        <end position="76"/>
    </location>
</feature>
<evidence type="ECO:0000313" key="10">
    <source>
        <dbReference type="EMBL" id="CAG8557150.1"/>
    </source>
</evidence>
<dbReference type="InterPro" id="IPR028061">
    <property type="entry name" value="Fis1_TPR_C"/>
</dbReference>
<dbReference type="InterPro" id="IPR019734">
    <property type="entry name" value="TPR_rpt"/>
</dbReference>
<dbReference type="PRINTS" id="PR00619">
    <property type="entry name" value="GATAZNFINGER"/>
</dbReference>
<reference evidence="10" key="1">
    <citation type="submission" date="2021-06" db="EMBL/GenBank/DDBJ databases">
        <authorList>
            <person name="Kallberg Y."/>
            <person name="Tangrot J."/>
            <person name="Rosling A."/>
        </authorList>
    </citation>
    <scope>NUCLEOTIDE SEQUENCE</scope>
    <source>
        <strain evidence="10">AZ414A</strain>
    </source>
</reference>
<dbReference type="Gene3D" id="1.25.40.10">
    <property type="entry name" value="Tetratricopeptide repeat domain"/>
    <property type="match status" value="1"/>
</dbReference>
<evidence type="ECO:0000256" key="5">
    <source>
        <dbReference type="ARBA" id="ARBA00023242"/>
    </source>
</evidence>